<sequence length="54" mass="6425">MMSSMKFLPFLRKKYTTGNIALNKRVLSLLSNDAYTILHVQVTNPYRFQQFFHN</sequence>
<dbReference type="EMBL" id="JACHCE010000004">
    <property type="protein sequence ID" value="MBB5637122.1"/>
    <property type="molecule type" value="Genomic_DNA"/>
</dbReference>
<dbReference type="Proteomes" id="UP000537204">
    <property type="component" value="Unassembled WGS sequence"/>
</dbReference>
<comment type="caution">
    <text evidence="1">The sequence shown here is derived from an EMBL/GenBank/DDBJ whole genome shotgun (WGS) entry which is preliminary data.</text>
</comment>
<gene>
    <name evidence="1" type="ORF">HDE68_003035</name>
</gene>
<name>A0A7W8ZN85_9SPHI</name>
<evidence type="ECO:0000313" key="1">
    <source>
        <dbReference type="EMBL" id="MBB5637122.1"/>
    </source>
</evidence>
<accession>A0A7W8ZN85</accession>
<proteinExistence type="predicted"/>
<evidence type="ECO:0000313" key="2">
    <source>
        <dbReference type="Proteomes" id="UP000537204"/>
    </source>
</evidence>
<organism evidence="1 2">
    <name type="scientific">Pedobacter cryoconitis</name>
    <dbReference type="NCBI Taxonomy" id="188932"/>
    <lineage>
        <taxon>Bacteria</taxon>
        <taxon>Pseudomonadati</taxon>
        <taxon>Bacteroidota</taxon>
        <taxon>Sphingobacteriia</taxon>
        <taxon>Sphingobacteriales</taxon>
        <taxon>Sphingobacteriaceae</taxon>
        <taxon>Pedobacter</taxon>
    </lineage>
</organism>
<reference evidence="1 2" key="1">
    <citation type="submission" date="2020-08" db="EMBL/GenBank/DDBJ databases">
        <title>Genomic Encyclopedia of Type Strains, Phase IV (KMG-V): Genome sequencing to study the core and pangenomes of soil and plant-associated prokaryotes.</title>
        <authorList>
            <person name="Whitman W."/>
        </authorList>
    </citation>
    <scope>NUCLEOTIDE SEQUENCE [LARGE SCALE GENOMIC DNA]</scope>
    <source>
        <strain evidence="1 2">S3M1</strain>
    </source>
</reference>
<dbReference type="AlphaFoldDB" id="A0A7W8ZN85"/>
<protein>
    <submittedName>
        <fullName evidence="1">Uncharacterized protein</fullName>
    </submittedName>
</protein>